<dbReference type="GeneID" id="89922482"/>
<protein>
    <submittedName>
        <fullName evidence="2">Uncharacterized protein</fullName>
    </submittedName>
</protein>
<name>A0AAV9PMW1_9PEZI</name>
<gene>
    <name evidence="2" type="ORF">LTR77_001134</name>
</gene>
<dbReference type="RefSeq" id="XP_064662723.1">
    <property type="nucleotide sequence ID" value="XM_064798396.1"/>
</dbReference>
<reference evidence="2 3" key="1">
    <citation type="submission" date="2023-08" db="EMBL/GenBank/DDBJ databases">
        <title>Black Yeasts Isolated from many extreme environments.</title>
        <authorList>
            <person name="Coleine C."/>
            <person name="Stajich J.E."/>
            <person name="Selbmann L."/>
        </authorList>
    </citation>
    <scope>NUCLEOTIDE SEQUENCE [LARGE SCALE GENOMIC DNA]</scope>
    <source>
        <strain evidence="2 3">CCFEE 5935</strain>
    </source>
</reference>
<feature type="compositionally biased region" description="Polar residues" evidence="1">
    <location>
        <begin position="104"/>
        <end position="123"/>
    </location>
</feature>
<keyword evidence="3" id="KW-1185">Reference proteome</keyword>
<feature type="compositionally biased region" description="Basic residues" evidence="1">
    <location>
        <begin position="65"/>
        <end position="75"/>
    </location>
</feature>
<dbReference type="Proteomes" id="UP001337655">
    <property type="component" value="Unassembled WGS sequence"/>
</dbReference>
<accession>A0AAV9PMW1</accession>
<organism evidence="2 3">
    <name type="scientific">Saxophila tyrrhenica</name>
    <dbReference type="NCBI Taxonomy" id="1690608"/>
    <lineage>
        <taxon>Eukaryota</taxon>
        <taxon>Fungi</taxon>
        <taxon>Dikarya</taxon>
        <taxon>Ascomycota</taxon>
        <taxon>Pezizomycotina</taxon>
        <taxon>Dothideomycetes</taxon>
        <taxon>Dothideomycetidae</taxon>
        <taxon>Mycosphaerellales</taxon>
        <taxon>Extremaceae</taxon>
        <taxon>Saxophila</taxon>
    </lineage>
</organism>
<feature type="region of interest" description="Disordered" evidence="1">
    <location>
        <begin position="318"/>
        <end position="364"/>
    </location>
</feature>
<feature type="compositionally biased region" description="Polar residues" evidence="1">
    <location>
        <begin position="41"/>
        <end position="63"/>
    </location>
</feature>
<evidence type="ECO:0000313" key="3">
    <source>
        <dbReference type="Proteomes" id="UP001337655"/>
    </source>
</evidence>
<dbReference type="EMBL" id="JAVRRT010000002">
    <property type="protein sequence ID" value="KAK5174054.1"/>
    <property type="molecule type" value="Genomic_DNA"/>
</dbReference>
<proteinExistence type="predicted"/>
<evidence type="ECO:0000313" key="2">
    <source>
        <dbReference type="EMBL" id="KAK5174054.1"/>
    </source>
</evidence>
<feature type="region of interest" description="Disordered" evidence="1">
    <location>
        <begin position="1"/>
        <end position="135"/>
    </location>
</feature>
<comment type="caution">
    <text evidence="2">The sequence shown here is derived from an EMBL/GenBank/DDBJ whole genome shotgun (WGS) entry which is preliminary data.</text>
</comment>
<dbReference type="AlphaFoldDB" id="A0AAV9PMW1"/>
<feature type="compositionally biased region" description="Polar residues" evidence="1">
    <location>
        <begin position="343"/>
        <end position="364"/>
    </location>
</feature>
<evidence type="ECO:0000256" key="1">
    <source>
        <dbReference type="SAM" id="MobiDB-lite"/>
    </source>
</evidence>
<sequence length="364" mass="40347">MATTRVTRSAAKRKAADAIAIPPASQPVKATKLTHYADDTLQANHSSSATSDAGASKSPSPSRAGTKRKRPKHSTVRQSKSRSDEVKSDSIAAPTSAARDGADQISNHSATPPFNTKNISSEAETPETEGEHPKRLLGLPVELQDKIYDHCIADTEDVKLMVDNRPQCPATGSHPLRRVCKQITDRFDNRLVLAHGTITAEIQDFDFSALRCYVHLIVQQKDGRASFKTFTGSRKLIVVLSVSQQWSDHRDRAGLDKELKWLEDKTRHDEHDFNIFYKMATVDDVEKTKNFIGYKETDMEDKTSGWAQIKWAFHIAKEPSADSCPRPPPPEHVTPGSARVPSSRHTNTTLTNDEIDVHSQTLPP</sequence>